<protein>
    <submittedName>
        <fullName evidence="4">Sugar kinase</fullName>
    </submittedName>
</protein>
<dbReference type="InterPro" id="IPR000600">
    <property type="entry name" value="ROK"/>
</dbReference>
<dbReference type="PANTHER" id="PTHR18964">
    <property type="entry name" value="ROK (REPRESSOR, ORF, KINASE) FAMILY"/>
    <property type="match status" value="1"/>
</dbReference>
<reference evidence="4" key="1">
    <citation type="submission" date="2021-01" db="EMBL/GenBank/DDBJ databases">
        <title>Whole genome shotgun sequence of Planosporangium mesophilum NBRC 109066.</title>
        <authorList>
            <person name="Komaki H."/>
            <person name="Tamura T."/>
        </authorList>
    </citation>
    <scope>NUCLEOTIDE SEQUENCE</scope>
    <source>
        <strain evidence="4">NBRC 109066</strain>
    </source>
</reference>
<dbReference type="PANTHER" id="PTHR18964:SF149">
    <property type="entry name" value="BIFUNCTIONAL UDP-N-ACETYLGLUCOSAMINE 2-EPIMERASE_N-ACETYLMANNOSAMINE KINASE"/>
    <property type="match status" value="1"/>
</dbReference>
<keyword evidence="4" id="KW-0808">Transferase</keyword>
<evidence type="ECO:0000313" key="4">
    <source>
        <dbReference type="EMBL" id="GII25623.1"/>
    </source>
</evidence>
<dbReference type="Pfam" id="PF12802">
    <property type="entry name" value="MarR_2"/>
    <property type="match status" value="1"/>
</dbReference>
<gene>
    <name evidence="4" type="ORF">Pme01_52200</name>
</gene>
<evidence type="ECO:0000256" key="1">
    <source>
        <dbReference type="ARBA" id="ARBA00006479"/>
    </source>
</evidence>
<evidence type="ECO:0000313" key="5">
    <source>
        <dbReference type="Proteomes" id="UP000599074"/>
    </source>
</evidence>
<dbReference type="GO" id="GO:0003700">
    <property type="term" value="F:DNA-binding transcription factor activity"/>
    <property type="evidence" value="ECO:0007669"/>
    <property type="project" value="InterPro"/>
</dbReference>
<dbReference type="InterPro" id="IPR000835">
    <property type="entry name" value="HTH_MarR-typ"/>
</dbReference>
<dbReference type="InterPro" id="IPR036390">
    <property type="entry name" value="WH_DNA-bd_sf"/>
</dbReference>
<dbReference type="Gene3D" id="1.10.10.10">
    <property type="entry name" value="Winged helix-like DNA-binding domain superfamily/Winged helix DNA-binding domain"/>
    <property type="match status" value="1"/>
</dbReference>
<dbReference type="Gene3D" id="3.30.420.40">
    <property type="match status" value="2"/>
</dbReference>
<dbReference type="PROSITE" id="PS01125">
    <property type="entry name" value="ROK"/>
    <property type="match status" value="1"/>
</dbReference>
<dbReference type="InterPro" id="IPR049874">
    <property type="entry name" value="ROK_cs"/>
</dbReference>
<dbReference type="CDD" id="cd23763">
    <property type="entry name" value="ASKHA_ATPase_ROK"/>
    <property type="match status" value="1"/>
</dbReference>
<proteinExistence type="inferred from homology"/>
<comment type="similarity">
    <text evidence="1">Belongs to the ROK (NagC/XylR) family.</text>
</comment>
<feature type="compositionally biased region" description="Basic and acidic residues" evidence="2">
    <location>
        <begin position="7"/>
        <end position="20"/>
    </location>
</feature>
<name>A0A8J3X6E5_9ACTN</name>
<feature type="region of interest" description="Disordered" evidence="2">
    <location>
        <begin position="1"/>
        <end position="20"/>
    </location>
</feature>
<accession>A0A8J3X6E5</accession>
<evidence type="ECO:0000256" key="2">
    <source>
        <dbReference type="SAM" id="MobiDB-lite"/>
    </source>
</evidence>
<feature type="domain" description="HTH marR-type" evidence="3">
    <location>
        <begin position="27"/>
        <end position="79"/>
    </location>
</feature>
<dbReference type="InterPro" id="IPR043129">
    <property type="entry name" value="ATPase_NBD"/>
</dbReference>
<keyword evidence="4" id="KW-0418">Kinase</keyword>
<comment type="caution">
    <text evidence="4">The sequence shown here is derived from an EMBL/GenBank/DDBJ whole genome shotgun (WGS) entry which is preliminary data.</text>
</comment>
<dbReference type="Pfam" id="PF00480">
    <property type="entry name" value="ROK"/>
    <property type="match status" value="1"/>
</dbReference>
<dbReference type="SUPFAM" id="SSF53067">
    <property type="entry name" value="Actin-like ATPase domain"/>
    <property type="match status" value="1"/>
</dbReference>
<dbReference type="SUPFAM" id="SSF46785">
    <property type="entry name" value="Winged helix' DNA-binding domain"/>
    <property type="match status" value="1"/>
</dbReference>
<evidence type="ECO:0000259" key="3">
    <source>
        <dbReference type="Pfam" id="PF12802"/>
    </source>
</evidence>
<dbReference type="Proteomes" id="UP000599074">
    <property type="component" value="Unassembled WGS sequence"/>
</dbReference>
<dbReference type="EMBL" id="BOON01000054">
    <property type="protein sequence ID" value="GII25623.1"/>
    <property type="molecule type" value="Genomic_DNA"/>
</dbReference>
<dbReference type="InterPro" id="IPR036388">
    <property type="entry name" value="WH-like_DNA-bd_sf"/>
</dbReference>
<keyword evidence="5" id="KW-1185">Reference proteome</keyword>
<sequence length="406" mass="42843">MGYVDAEVPRGAEVPRRTEVPRRANRSAVLAHVLAQGSATRTVLGRETGLSPATVSRIVEQLLAEGLLSETNGAPGSGRGRRATPVTIETERTVVCGVDLGGSNVRIVVADLAAKPLMTTTVPTPTGCDAEELGRWLADLILDTVGDQRPLLDAVAVGLPGAVGQDDRSVSNAPNLRQVEQADFLRMVERRLGMGVDIDNDSNYALLGELRFGAARDAQTAVMFTVGAGLGAGVALDRRLFHGRTGLVGEFGHLPAGPLGTSLEQLVSGPGILARARELRLPFDNPADVFHSSDPRLAPVKQQIEQALLIILTAAVVAYEPDVIILGGGISRGLEPGLERINQRLREIVPTTATVQSTELGDLAGAFGAVVAALHTTYRRLGLDELHLAHVPHREALAGFAPHADH</sequence>
<dbReference type="GO" id="GO:0016301">
    <property type="term" value="F:kinase activity"/>
    <property type="evidence" value="ECO:0007669"/>
    <property type="project" value="UniProtKB-KW"/>
</dbReference>
<dbReference type="AlphaFoldDB" id="A0A8J3X6E5"/>
<organism evidence="4 5">
    <name type="scientific">Planosporangium mesophilum</name>
    <dbReference type="NCBI Taxonomy" id="689768"/>
    <lineage>
        <taxon>Bacteria</taxon>
        <taxon>Bacillati</taxon>
        <taxon>Actinomycetota</taxon>
        <taxon>Actinomycetes</taxon>
        <taxon>Micromonosporales</taxon>
        <taxon>Micromonosporaceae</taxon>
        <taxon>Planosporangium</taxon>
    </lineage>
</organism>